<evidence type="ECO:0000313" key="10">
    <source>
        <dbReference type="Proteomes" id="UP000531216"/>
    </source>
</evidence>
<dbReference type="OrthoDB" id="9805316at2"/>
<dbReference type="InterPro" id="IPR000092">
    <property type="entry name" value="Polyprenyl_synt"/>
</dbReference>
<dbReference type="PROSITE" id="PS00723">
    <property type="entry name" value="POLYPRENYL_SYNTHASE_1"/>
    <property type="match status" value="1"/>
</dbReference>
<dbReference type="GO" id="GO:0004659">
    <property type="term" value="F:prenyltransferase activity"/>
    <property type="evidence" value="ECO:0007669"/>
    <property type="project" value="InterPro"/>
</dbReference>
<dbReference type="GO" id="GO:0005737">
    <property type="term" value="C:cytoplasm"/>
    <property type="evidence" value="ECO:0007669"/>
    <property type="project" value="UniProtKB-ARBA"/>
</dbReference>
<evidence type="ECO:0000256" key="6">
    <source>
        <dbReference type="ARBA" id="ARBA00023229"/>
    </source>
</evidence>
<keyword evidence="5" id="KW-0460">Magnesium</keyword>
<evidence type="ECO:0000256" key="3">
    <source>
        <dbReference type="ARBA" id="ARBA00022679"/>
    </source>
</evidence>
<dbReference type="CDD" id="cd00685">
    <property type="entry name" value="Trans_IPPS_HT"/>
    <property type="match status" value="1"/>
</dbReference>
<keyword evidence="6" id="KW-0414">Isoprene biosynthesis</keyword>
<organism evidence="9 10">
    <name type="scientific">Aureimonas phyllosphaerae</name>
    <dbReference type="NCBI Taxonomy" id="1166078"/>
    <lineage>
        <taxon>Bacteria</taxon>
        <taxon>Pseudomonadati</taxon>
        <taxon>Pseudomonadota</taxon>
        <taxon>Alphaproteobacteria</taxon>
        <taxon>Hyphomicrobiales</taxon>
        <taxon>Aurantimonadaceae</taxon>
        <taxon>Aureimonas</taxon>
    </lineage>
</organism>
<name>A0A7W6FW65_9HYPH</name>
<dbReference type="PROSITE" id="PS00444">
    <property type="entry name" value="POLYPRENYL_SYNTHASE_2"/>
    <property type="match status" value="1"/>
</dbReference>
<protein>
    <recommendedName>
        <fullName evidence="7">Probable farnesyl diphosphate synthase</fullName>
    </recommendedName>
</protein>
<evidence type="ECO:0000256" key="5">
    <source>
        <dbReference type="ARBA" id="ARBA00022842"/>
    </source>
</evidence>
<evidence type="ECO:0000256" key="7">
    <source>
        <dbReference type="ARBA" id="ARBA00069024"/>
    </source>
</evidence>
<gene>
    <name evidence="9" type="ORF">GGR05_004045</name>
</gene>
<keyword evidence="3 8" id="KW-0808">Transferase</keyword>
<evidence type="ECO:0000256" key="1">
    <source>
        <dbReference type="ARBA" id="ARBA00001946"/>
    </source>
</evidence>
<sequence>MSQSVDPAFEARLGQAAARMEEGLTAALSGTSPLLAGAPERLLAAMRHGSLDGGKRLRPFLVEESAALFGADDATAGPVAQALECVHCYSLIHDDLPAMDDDDLRRGRPTVHKAYDEATAILAGDALLTLAFGLVAEGDGGIEPAARLALIRLLSREAGAAGMAGGQALDLAAETTTLDEAEIARMQAMKTGALIAFATEAGAILAGASPADRRVMRRYGEVVGLAFQLADDLLDETADAATLGKAAGKDAARGKKTLPALRGIAWTRAELERLVAEAEGLLEPFGERAETLRATARFVARRSK</sequence>
<comment type="cofactor">
    <cofactor evidence="1">
        <name>Mg(2+)</name>
        <dbReference type="ChEBI" id="CHEBI:18420"/>
    </cofactor>
</comment>
<dbReference type="PANTHER" id="PTHR43281">
    <property type="entry name" value="FARNESYL DIPHOSPHATE SYNTHASE"/>
    <property type="match status" value="1"/>
</dbReference>
<comment type="similarity">
    <text evidence="2 8">Belongs to the FPP/GGPP synthase family.</text>
</comment>
<dbReference type="InterPro" id="IPR053378">
    <property type="entry name" value="Prenyl_diphosphate_synthase"/>
</dbReference>
<dbReference type="AlphaFoldDB" id="A0A7W6FW65"/>
<keyword evidence="4" id="KW-0479">Metal-binding</keyword>
<comment type="caution">
    <text evidence="9">The sequence shown here is derived from an EMBL/GenBank/DDBJ whole genome shotgun (WGS) entry which is preliminary data.</text>
</comment>
<dbReference type="GO" id="GO:0046872">
    <property type="term" value="F:metal ion binding"/>
    <property type="evidence" value="ECO:0007669"/>
    <property type="project" value="UniProtKB-KW"/>
</dbReference>
<dbReference type="SUPFAM" id="SSF48576">
    <property type="entry name" value="Terpenoid synthases"/>
    <property type="match status" value="1"/>
</dbReference>
<dbReference type="NCBIfam" id="NF045485">
    <property type="entry name" value="FPPsyn"/>
    <property type="match status" value="1"/>
</dbReference>
<dbReference type="Proteomes" id="UP000531216">
    <property type="component" value="Unassembled WGS sequence"/>
</dbReference>
<dbReference type="Pfam" id="PF00348">
    <property type="entry name" value="polyprenyl_synt"/>
    <property type="match status" value="1"/>
</dbReference>
<dbReference type="PANTHER" id="PTHR43281:SF1">
    <property type="entry name" value="FARNESYL DIPHOSPHATE SYNTHASE"/>
    <property type="match status" value="1"/>
</dbReference>
<evidence type="ECO:0000256" key="8">
    <source>
        <dbReference type="RuleBase" id="RU004466"/>
    </source>
</evidence>
<dbReference type="Gene3D" id="1.10.600.10">
    <property type="entry name" value="Farnesyl Diphosphate Synthase"/>
    <property type="match status" value="1"/>
</dbReference>
<dbReference type="SFLD" id="SFLDG01017">
    <property type="entry name" value="Polyprenyl_Transferase_Like"/>
    <property type="match status" value="1"/>
</dbReference>
<keyword evidence="10" id="KW-1185">Reference proteome</keyword>
<accession>A0A7W6FW65</accession>
<reference evidence="9 10" key="1">
    <citation type="submission" date="2020-08" db="EMBL/GenBank/DDBJ databases">
        <title>Genomic Encyclopedia of Type Strains, Phase IV (KMG-IV): sequencing the most valuable type-strain genomes for metagenomic binning, comparative biology and taxonomic classification.</title>
        <authorList>
            <person name="Goeker M."/>
        </authorList>
    </citation>
    <scope>NUCLEOTIDE SEQUENCE [LARGE SCALE GENOMIC DNA]</scope>
    <source>
        <strain evidence="9 10">DSM 25024</strain>
    </source>
</reference>
<dbReference type="SFLD" id="SFLDS00005">
    <property type="entry name" value="Isoprenoid_Synthase_Type_I"/>
    <property type="match status" value="1"/>
</dbReference>
<dbReference type="InterPro" id="IPR033749">
    <property type="entry name" value="Polyprenyl_synt_CS"/>
</dbReference>
<evidence type="ECO:0000256" key="4">
    <source>
        <dbReference type="ARBA" id="ARBA00022723"/>
    </source>
</evidence>
<evidence type="ECO:0000313" key="9">
    <source>
        <dbReference type="EMBL" id="MBB3937876.1"/>
    </source>
</evidence>
<proteinExistence type="inferred from homology"/>
<dbReference type="FunFam" id="1.10.600.10:FF:000001">
    <property type="entry name" value="Geranylgeranyl diphosphate synthase"/>
    <property type="match status" value="1"/>
</dbReference>
<dbReference type="InterPro" id="IPR008949">
    <property type="entry name" value="Isoprenoid_synthase_dom_sf"/>
</dbReference>
<evidence type="ECO:0000256" key="2">
    <source>
        <dbReference type="ARBA" id="ARBA00006706"/>
    </source>
</evidence>
<dbReference type="GO" id="GO:0016114">
    <property type="term" value="P:terpenoid biosynthetic process"/>
    <property type="evidence" value="ECO:0007669"/>
    <property type="project" value="UniProtKB-ARBA"/>
</dbReference>
<dbReference type="EMBL" id="JACIDO010000013">
    <property type="protein sequence ID" value="MBB3937876.1"/>
    <property type="molecule type" value="Genomic_DNA"/>
</dbReference>